<gene>
    <name evidence="10" type="ORF">OWR29_22050</name>
</gene>
<protein>
    <submittedName>
        <fullName evidence="10">MerR family transcriptional regulator</fullName>
    </submittedName>
</protein>
<evidence type="ECO:0000256" key="8">
    <source>
        <dbReference type="ARBA" id="ARBA00023125"/>
    </source>
</evidence>
<accession>A0ABT4B2G2</accession>
<evidence type="ECO:0000256" key="6">
    <source>
        <dbReference type="ARBA" id="ARBA00022705"/>
    </source>
</evidence>
<dbReference type="PROSITE" id="PS00552">
    <property type="entry name" value="HTH_MERR_1"/>
    <property type="match status" value="1"/>
</dbReference>
<keyword evidence="4" id="KW-0808">Transferase</keyword>
<dbReference type="SMART" id="SM00480">
    <property type="entry name" value="POL3Bc"/>
    <property type="match status" value="1"/>
</dbReference>
<dbReference type="EMBL" id="JAPNTZ010000007">
    <property type="protein sequence ID" value="MCY1140689.1"/>
    <property type="molecule type" value="Genomic_DNA"/>
</dbReference>
<sequence length="340" mass="36359">MRGIGEVARASGLSVSALRFYDGAGVLVPAEVDAVTGYRRYADEQVRVARLIAGLRRVGMPVAEIAEAAREIDDPAAVRRRLDAHRRRLEDGLADAKRELLRVHALLDLEEKLMTRVSLPAAALAATIDAVRFAAGADPALPMLQCVLLDVTAGELTLVATDRFRMAVAAAAADVEGPPIRTVLPLAFVDEWRAQLGDGTAIIEVSSDFVRAEPGPVAAKPLQIDYPDHRRLLDGLPAPTTRVTIDAAVLRDRIVAAPTFTHVHEGTPYEVAILGFAEGTVNLVPEGEVHLAVNREFLLQALDAGGAGQLVLELDGPIKPLAVRVPGDDSRFSILMPVRA</sequence>
<comment type="caution">
    <text evidence="10">The sequence shown here is derived from an EMBL/GenBank/DDBJ whole genome shotgun (WGS) entry which is preliminary data.</text>
</comment>
<keyword evidence="11" id="KW-1185">Reference proteome</keyword>
<dbReference type="SUPFAM" id="SSF55979">
    <property type="entry name" value="DNA clamp"/>
    <property type="match status" value="2"/>
</dbReference>
<dbReference type="Gene3D" id="3.10.150.10">
    <property type="entry name" value="DNA Polymerase III, subunit A, domain 2"/>
    <property type="match status" value="2"/>
</dbReference>
<evidence type="ECO:0000256" key="2">
    <source>
        <dbReference type="ARBA" id="ARBA00010752"/>
    </source>
</evidence>
<keyword evidence="8" id="KW-0238">DNA-binding</keyword>
<dbReference type="Pfam" id="PF02767">
    <property type="entry name" value="DNA_pol3_beta_2"/>
    <property type="match status" value="1"/>
</dbReference>
<dbReference type="PROSITE" id="PS50937">
    <property type="entry name" value="HTH_MERR_2"/>
    <property type="match status" value="1"/>
</dbReference>
<feature type="domain" description="HTH merR-type" evidence="9">
    <location>
        <begin position="1"/>
        <end position="71"/>
    </location>
</feature>
<dbReference type="RefSeq" id="WP_267564953.1">
    <property type="nucleotide sequence ID" value="NZ_JAPNTZ010000007.1"/>
</dbReference>
<evidence type="ECO:0000259" key="9">
    <source>
        <dbReference type="PROSITE" id="PS50937"/>
    </source>
</evidence>
<keyword evidence="6" id="KW-0235">DNA replication</keyword>
<keyword evidence="5" id="KW-0548">Nucleotidyltransferase</keyword>
<keyword evidence="3" id="KW-0963">Cytoplasm</keyword>
<proteinExistence type="inferred from homology"/>
<dbReference type="PANTHER" id="PTHR30478">
    <property type="entry name" value="DNA POLYMERASE III SUBUNIT BETA"/>
    <property type="match status" value="1"/>
</dbReference>
<dbReference type="SUPFAM" id="SSF46955">
    <property type="entry name" value="Putative DNA-binding domain"/>
    <property type="match status" value="1"/>
</dbReference>
<dbReference type="InterPro" id="IPR022637">
    <property type="entry name" value="DNA_polIII_beta_cen"/>
</dbReference>
<dbReference type="Pfam" id="PF13411">
    <property type="entry name" value="MerR_1"/>
    <property type="match status" value="1"/>
</dbReference>
<evidence type="ECO:0000256" key="1">
    <source>
        <dbReference type="ARBA" id="ARBA00004496"/>
    </source>
</evidence>
<name>A0ABT4B2G2_9ACTN</name>
<dbReference type="InterPro" id="IPR000551">
    <property type="entry name" value="MerR-type_HTH_dom"/>
</dbReference>
<evidence type="ECO:0000313" key="11">
    <source>
        <dbReference type="Proteomes" id="UP001151002"/>
    </source>
</evidence>
<dbReference type="Gene3D" id="1.10.1660.10">
    <property type="match status" value="1"/>
</dbReference>
<evidence type="ECO:0000256" key="4">
    <source>
        <dbReference type="ARBA" id="ARBA00022679"/>
    </source>
</evidence>
<evidence type="ECO:0000313" key="10">
    <source>
        <dbReference type="EMBL" id="MCY1140689.1"/>
    </source>
</evidence>
<dbReference type="PANTHER" id="PTHR30478:SF0">
    <property type="entry name" value="BETA SLIDING CLAMP"/>
    <property type="match status" value="1"/>
</dbReference>
<dbReference type="InterPro" id="IPR001001">
    <property type="entry name" value="DNA_polIII_beta"/>
</dbReference>
<evidence type="ECO:0000256" key="3">
    <source>
        <dbReference type="ARBA" id="ARBA00022490"/>
    </source>
</evidence>
<dbReference type="InterPro" id="IPR009061">
    <property type="entry name" value="DNA-bd_dom_put_sf"/>
</dbReference>
<evidence type="ECO:0000256" key="7">
    <source>
        <dbReference type="ARBA" id="ARBA00022932"/>
    </source>
</evidence>
<keyword evidence="7" id="KW-0239">DNA-directed DNA polymerase</keyword>
<comment type="similarity">
    <text evidence="2">Belongs to the beta sliding clamp family.</text>
</comment>
<evidence type="ECO:0000256" key="5">
    <source>
        <dbReference type="ARBA" id="ARBA00022695"/>
    </source>
</evidence>
<dbReference type="SMART" id="SM00422">
    <property type="entry name" value="HTH_MERR"/>
    <property type="match status" value="1"/>
</dbReference>
<dbReference type="Proteomes" id="UP001151002">
    <property type="component" value="Unassembled WGS sequence"/>
</dbReference>
<reference evidence="10" key="1">
    <citation type="submission" date="2022-11" db="EMBL/GenBank/DDBJ databases">
        <authorList>
            <person name="Somphong A."/>
            <person name="Phongsopitanun W."/>
        </authorList>
    </citation>
    <scope>NUCLEOTIDE SEQUENCE</scope>
    <source>
        <strain evidence="10">Pm04-4</strain>
    </source>
</reference>
<comment type="subcellular location">
    <subcellularLocation>
        <location evidence="1">Cytoplasm</location>
    </subcellularLocation>
</comment>
<dbReference type="InterPro" id="IPR046938">
    <property type="entry name" value="DNA_clamp_sf"/>
</dbReference>
<organism evidence="10 11">
    <name type="scientific">Paractinoplanes pyxinae</name>
    <dbReference type="NCBI Taxonomy" id="2997416"/>
    <lineage>
        <taxon>Bacteria</taxon>
        <taxon>Bacillati</taxon>
        <taxon>Actinomycetota</taxon>
        <taxon>Actinomycetes</taxon>
        <taxon>Micromonosporales</taxon>
        <taxon>Micromonosporaceae</taxon>
        <taxon>Paractinoplanes</taxon>
    </lineage>
</organism>